<keyword evidence="1 2" id="KW-0808">Transferase</keyword>
<comment type="caution">
    <text evidence="2">The sequence shown here is derived from an EMBL/GenBank/DDBJ whole genome shotgun (WGS) entry which is preliminary data.</text>
</comment>
<dbReference type="EMBL" id="JAAIUW010000006">
    <property type="protein sequence ID" value="KAF7828708.1"/>
    <property type="molecule type" value="Genomic_DNA"/>
</dbReference>
<accession>A0A834WPL6</accession>
<dbReference type="Proteomes" id="UP000634136">
    <property type="component" value="Unassembled WGS sequence"/>
</dbReference>
<keyword evidence="3" id="KW-1185">Reference proteome</keyword>
<proteinExistence type="predicted"/>
<protein>
    <submittedName>
        <fullName evidence="2">Putative acetyltransferase</fullName>
    </submittedName>
</protein>
<dbReference type="PANTHER" id="PTHR31896:SF43">
    <property type="entry name" value="PROTEIN ENHANCED PSEUDOMONAS SUSCEPTIBILITY 1"/>
    <property type="match status" value="1"/>
</dbReference>
<dbReference type="InterPro" id="IPR051283">
    <property type="entry name" value="Sec_Metabolite_Acyltrans"/>
</dbReference>
<dbReference type="Gene3D" id="3.30.559.10">
    <property type="entry name" value="Chloramphenicol acetyltransferase-like domain"/>
    <property type="match status" value="2"/>
</dbReference>
<dbReference type="OrthoDB" id="1862401at2759"/>
<organism evidence="2 3">
    <name type="scientific">Senna tora</name>
    <dbReference type="NCBI Taxonomy" id="362788"/>
    <lineage>
        <taxon>Eukaryota</taxon>
        <taxon>Viridiplantae</taxon>
        <taxon>Streptophyta</taxon>
        <taxon>Embryophyta</taxon>
        <taxon>Tracheophyta</taxon>
        <taxon>Spermatophyta</taxon>
        <taxon>Magnoliopsida</taxon>
        <taxon>eudicotyledons</taxon>
        <taxon>Gunneridae</taxon>
        <taxon>Pentapetalae</taxon>
        <taxon>rosids</taxon>
        <taxon>fabids</taxon>
        <taxon>Fabales</taxon>
        <taxon>Fabaceae</taxon>
        <taxon>Caesalpinioideae</taxon>
        <taxon>Cassia clade</taxon>
        <taxon>Senna</taxon>
    </lineage>
</organism>
<evidence type="ECO:0000256" key="1">
    <source>
        <dbReference type="ARBA" id="ARBA00022679"/>
    </source>
</evidence>
<gene>
    <name evidence="2" type="ORF">G2W53_019872</name>
</gene>
<dbReference type="InterPro" id="IPR023213">
    <property type="entry name" value="CAT-like_dom_sf"/>
</dbReference>
<evidence type="ECO:0000313" key="3">
    <source>
        <dbReference type="Proteomes" id="UP000634136"/>
    </source>
</evidence>
<dbReference type="Pfam" id="PF02458">
    <property type="entry name" value="Transferase"/>
    <property type="match status" value="1"/>
</dbReference>
<name>A0A834WPL6_9FABA</name>
<dbReference type="PANTHER" id="PTHR31896">
    <property type="entry name" value="FAMILY REGULATORY PROTEIN, PUTATIVE (AFU_ORTHOLOGUE AFUA_3G14730)-RELATED"/>
    <property type="match status" value="1"/>
</dbReference>
<dbReference type="GO" id="GO:0016740">
    <property type="term" value="F:transferase activity"/>
    <property type="evidence" value="ECO:0007669"/>
    <property type="project" value="UniProtKB-KW"/>
</dbReference>
<evidence type="ECO:0000313" key="2">
    <source>
        <dbReference type="EMBL" id="KAF7828708.1"/>
    </source>
</evidence>
<sequence length="482" mass="53120">MSEALSVRSERQKLQYWLHKIITGMGSIRVISTSNIQSATQNGDSSRKMELTPWDLQLLLVDPIQKGLLFHNPKPNRHSIIQHLKSSLSLTLHFFPPLAGRLAIVEHADGTTTAAASVSILCNNSGALFVHAVAHNLTVADIVEPTYTPRIVHSFFPLNGVRNYEGTCKPLLGVQVTELVDGIFIGCTINHTVADGTSFWHFFNSWSEISRRCRGTNTTELSLSRPPDLERWFLDDTDRPIRIPKNHDEISTHKDKNVNISALKNQERVFHFSKQKIAELKAKGNALAGSTKISSLQALVTHIWQSIVRNQGMEAEEEVKYRLLIGNRPRIGGLSENYFGNAVQDGSVSMKAGELVVAEGLGKGALEMNKMVGLHTEEKVVGEYKSWVKRPRLLTESGMAGNALVTSSSPRFNVYGNDFGWGKPVAVRSGAGNKTHGKITVFAGADEGSIDVEVCLSYEILEAMGNDSHFMDAYGAMGKYHT</sequence>
<dbReference type="AlphaFoldDB" id="A0A834WPL6"/>
<reference evidence="2" key="1">
    <citation type="submission" date="2020-09" db="EMBL/GenBank/DDBJ databases">
        <title>Genome-Enabled Discovery of Anthraquinone Biosynthesis in Senna tora.</title>
        <authorList>
            <person name="Kang S.-H."/>
            <person name="Pandey R.P."/>
            <person name="Lee C.-M."/>
            <person name="Sim J.-S."/>
            <person name="Jeong J.-T."/>
            <person name="Choi B.-S."/>
            <person name="Jung M."/>
            <person name="Ginzburg D."/>
            <person name="Zhao K."/>
            <person name="Won S.Y."/>
            <person name="Oh T.-J."/>
            <person name="Yu Y."/>
            <person name="Kim N.-H."/>
            <person name="Lee O.R."/>
            <person name="Lee T.-H."/>
            <person name="Bashyal P."/>
            <person name="Kim T.-S."/>
            <person name="Lee W.-H."/>
            <person name="Kawkins C."/>
            <person name="Kim C.-K."/>
            <person name="Kim J.S."/>
            <person name="Ahn B.O."/>
            <person name="Rhee S.Y."/>
            <person name="Sohng J.K."/>
        </authorList>
    </citation>
    <scope>NUCLEOTIDE SEQUENCE</scope>
    <source>
        <tissue evidence="2">Leaf</tissue>
    </source>
</reference>